<protein>
    <submittedName>
        <fullName evidence="2">Uncharacterized protein</fullName>
    </submittedName>
</protein>
<dbReference type="AlphaFoldDB" id="A0A0E0E976"/>
<feature type="compositionally biased region" description="Polar residues" evidence="1">
    <location>
        <begin position="17"/>
        <end position="28"/>
    </location>
</feature>
<reference evidence="2" key="2">
    <citation type="submission" date="2018-05" db="EMBL/GenBank/DDBJ databases">
        <title>OmerRS3 (Oryza meridionalis Reference Sequence Version 3).</title>
        <authorList>
            <person name="Zhang J."/>
            <person name="Kudrna D."/>
            <person name="Lee S."/>
            <person name="Talag J."/>
            <person name="Welchert J."/>
            <person name="Wing R.A."/>
        </authorList>
    </citation>
    <scope>NUCLEOTIDE SEQUENCE [LARGE SCALE GENOMIC DNA]</scope>
    <source>
        <strain evidence="2">cv. OR44</strain>
    </source>
</reference>
<accession>A0A0E0E976</accession>
<evidence type="ECO:0000313" key="3">
    <source>
        <dbReference type="Proteomes" id="UP000008021"/>
    </source>
</evidence>
<reference evidence="2" key="1">
    <citation type="submission" date="2015-04" db="UniProtKB">
        <authorList>
            <consortium name="EnsemblPlants"/>
        </authorList>
    </citation>
    <scope>IDENTIFICATION</scope>
</reference>
<name>A0A0E0E976_9ORYZ</name>
<proteinExistence type="predicted"/>
<feature type="region of interest" description="Disordered" evidence="1">
    <location>
        <begin position="94"/>
        <end position="130"/>
    </location>
</feature>
<sequence length="157" mass="16090">MAEARRPHIGEREGNPKSATASRATISSVVVPAGHHAAPLPLTTVRRSPPSPPPSSPPRAAGCTPPWPKKASSRRSSWQDGTCVAVSDSIGAVTAAGMETNEPATKVAGEQEEEPSSSGGGAEPEVSATPAIVVFSSSHMFTGEEKETIGERGILVS</sequence>
<dbReference type="Proteomes" id="UP000008021">
    <property type="component" value="Chromosome 7"/>
</dbReference>
<feature type="region of interest" description="Disordered" evidence="1">
    <location>
        <begin position="1"/>
        <end position="82"/>
    </location>
</feature>
<organism evidence="2">
    <name type="scientific">Oryza meridionalis</name>
    <dbReference type="NCBI Taxonomy" id="40149"/>
    <lineage>
        <taxon>Eukaryota</taxon>
        <taxon>Viridiplantae</taxon>
        <taxon>Streptophyta</taxon>
        <taxon>Embryophyta</taxon>
        <taxon>Tracheophyta</taxon>
        <taxon>Spermatophyta</taxon>
        <taxon>Magnoliopsida</taxon>
        <taxon>Liliopsida</taxon>
        <taxon>Poales</taxon>
        <taxon>Poaceae</taxon>
        <taxon>BOP clade</taxon>
        <taxon>Oryzoideae</taxon>
        <taxon>Oryzeae</taxon>
        <taxon>Oryzinae</taxon>
        <taxon>Oryza</taxon>
    </lineage>
</organism>
<keyword evidence="3" id="KW-1185">Reference proteome</keyword>
<dbReference type="HOGENOM" id="CLU_1680714_0_0_1"/>
<evidence type="ECO:0000256" key="1">
    <source>
        <dbReference type="SAM" id="MobiDB-lite"/>
    </source>
</evidence>
<dbReference type="EnsemblPlants" id="OMERI07G06270.1">
    <property type="protein sequence ID" value="OMERI07G06270.1"/>
    <property type="gene ID" value="OMERI07G06270"/>
</dbReference>
<dbReference type="Gramene" id="OMERI07G06270.1">
    <property type="protein sequence ID" value="OMERI07G06270.1"/>
    <property type="gene ID" value="OMERI07G06270"/>
</dbReference>
<evidence type="ECO:0000313" key="2">
    <source>
        <dbReference type="EnsemblPlants" id="OMERI07G06270.1"/>
    </source>
</evidence>
<feature type="compositionally biased region" description="Basic and acidic residues" evidence="1">
    <location>
        <begin position="1"/>
        <end position="15"/>
    </location>
</feature>